<dbReference type="PANTHER" id="PTHR40257">
    <property type="match status" value="1"/>
</dbReference>
<dbReference type="InterPro" id="IPR011008">
    <property type="entry name" value="Dimeric_a/b-barrel"/>
</dbReference>
<accession>A0A6M0CF22</accession>
<evidence type="ECO:0000313" key="1">
    <source>
        <dbReference type="EMBL" id="NER16438.1"/>
    </source>
</evidence>
<evidence type="ECO:0000313" key="2">
    <source>
        <dbReference type="Proteomes" id="UP000474296"/>
    </source>
</evidence>
<dbReference type="EMBL" id="JAABOQ010000002">
    <property type="protein sequence ID" value="NER16438.1"/>
    <property type="molecule type" value="Genomic_DNA"/>
</dbReference>
<dbReference type="SUPFAM" id="SSF54909">
    <property type="entry name" value="Dimeric alpha+beta barrel"/>
    <property type="match status" value="1"/>
</dbReference>
<gene>
    <name evidence="1" type="ORF">GWK10_04410</name>
</gene>
<dbReference type="Gene3D" id="3.30.70.100">
    <property type="match status" value="1"/>
</dbReference>
<dbReference type="PANTHER" id="PTHR40257:SF1">
    <property type="entry name" value="DUF1330 DOMAIN-CONTAINING PROTEIN"/>
    <property type="match status" value="1"/>
</dbReference>
<name>A0A6M0CF22_9FLAO</name>
<dbReference type="AlphaFoldDB" id="A0A6M0CF22"/>
<evidence type="ECO:0008006" key="3">
    <source>
        <dbReference type="Google" id="ProtNLM"/>
    </source>
</evidence>
<comment type="caution">
    <text evidence="1">The sequence shown here is derived from an EMBL/GenBank/DDBJ whole genome shotgun (WGS) entry which is preliminary data.</text>
</comment>
<dbReference type="Proteomes" id="UP000474296">
    <property type="component" value="Unassembled WGS sequence"/>
</dbReference>
<keyword evidence="2" id="KW-1185">Reference proteome</keyword>
<reference evidence="1 2" key="1">
    <citation type="submission" date="2020-01" db="EMBL/GenBank/DDBJ databases">
        <title>Spongiivirga citrea KCTC 32990T.</title>
        <authorList>
            <person name="Wang G."/>
        </authorList>
    </citation>
    <scope>NUCLEOTIDE SEQUENCE [LARGE SCALE GENOMIC DNA]</scope>
    <source>
        <strain evidence="1 2">KCTC 32990</strain>
    </source>
</reference>
<dbReference type="RefSeq" id="WP_164029712.1">
    <property type="nucleotide sequence ID" value="NZ_JAABOQ010000002.1"/>
</dbReference>
<organism evidence="1 2">
    <name type="scientific">Spongiivirga citrea</name>
    <dbReference type="NCBI Taxonomy" id="1481457"/>
    <lineage>
        <taxon>Bacteria</taxon>
        <taxon>Pseudomonadati</taxon>
        <taxon>Bacteroidota</taxon>
        <taxon>Flavobacteriia</taxon>
        <taxon>Flavobacteriales</taxon>
        <taxon>Flavobacteriaceae</taxon>
        <taxon>Spongiivirga</taxon>
    </lineage>
</organism>
<sequence>MNKEHYLDPSPEAIQQLAALPNDQPLHMLNYLKYNEVMDDSGKTGRVLYKEYMQEALPFFEKVNAKIVFKGIPSIQVIGPNNDELWDEILIVSYASKKDFLAMVTMEGYPAHLRSKALKDSRLIFCK</sequence>
<proteinExistence type="predicted"/>
<protein>
    <recommendedName>
        <fullName evidence="3">DUF1330 domain-containing protein</fullName>
    </recommendedName>
</protein>